<protein>
    <submittedName>
        <fullName evidence="1">Uncharacterized protein</fullName>
    </submittedName>
</protein>
<evidence type="ECO:0000313" key="1">
    <source>
        <dbReference type="EMBL" id="RKQ95430.1"/>
    </source>
</evidence>
<dbReference type="OrthoDB" id="10003295at2"/>
<dbReference type="RefSeq" id="WP_121211929.1">
    <property type="nucleotide sequence ID" value="NZ_RBIM01000006.1"/>
</dbReference>
<dbReference type="AlphaFoldDB" id="A0A495D383"/>
<dbReference type="EMBL" id="RBIM01000006">
    <property type="protein sequence ID" value="RKQ95430.1"/>
    <property type="molecule type" value="Genomic_DNA"/>
</dbReference>
<gene>
    <name evidence="1" type="ORF">C7435_2532</name>
</gene>
<name>A0A495D383_9PROT</name>
<accession>A0A495D383</accession>
<proteinExistence type="predicted"/>
<comment type="caution">
    <text evidence="1">The sequence shown here is derived from an EMBL/GenBank/DDBJ whole genome shotgun (WGS) entry which is preliminary data.</text>
</comment>
<organism evidence="1 2">
    <name type="scientific">Maricaulis maris</name>
    <dbReference type="NCBI Taxonomy" id="74318"/>
    <lineage>
        <taxon>Bacteria</taxon>
        <taxon>Pseudomonadati</taxon>
        <taxon>Pseudomonadota</taxon>
        <taxon>Alphaproteobacteria</taxon>
        <taxon>Maricaulales</taxon>
        <taxon>Maricaulaceae</taxon>
        <taxon>Maricaulis</taxon>
    </lineage>
</organism>
<sequence length="82" mass="9183">MPRPLEEIDADIATFQAAYDKLLLGTRPQGLKHGDREIQFGSNFSATEKALKQRLHTLTVERARLTGDPLPHRPYSPRGMVG</sequence>
<dbReference type="Proteomes" id="UP000273675">
    <property type="component" value="Unassembled WGS sequence"/>
</dbReference>
<reference evidence="1 2" key="1">
    <citation type="submission" date="2018-10" db="EMBL/GenBank/DDBJ databases">
        <title>Genomic Encyclopedia of Type Strains, Phase IV (KMG-IV): sequencing the most valuable type-strain genomes for metagenomic binning, comparative biology and taxonomic classification.</title>
        <authorList>
            <person name="Goeker M."/>
        </authorList>
    </citation>
    <scope>NUCLEOTIDE SEQUENCE [LARGE SCALE GENOMIC DNA]</scope>
    <source>
        <strain evidence="1 2">DSM 4734</strain>
    </source>
</reference>
<evidence type="ECO:0000313" key="2">
    <source>
        <dbReference type="Proteomes" id="UP000273675"/>
    </source>
</evidence>